<comment type="caution">
    <text evidence="2">The sequence shown here is derived from an EMBL/GenBank/DDBJ whole genome shotgun (WGS) entry which is preliminary data.</text>
</comment>
<dbReference type="AlphaFoldDB" id="A0A430PYJ5"/>
<evidence type="ECO:0000313" key="2">
    <source>
        <dbReference type="EMBL" id="RTG80534.1"/>
    </source>
</evidence>
<proteinExistence type="predicted"/>
<dbReference type="Proteomes" id="UP000290809">
    <property type="component" value="Unassembled WGS sequence"/>
</dbReference>
<dbReference type="EMBL" id="QMKO01004057">
    <property type="protein sequence ID" value="RTG80534.1"/>
    <property type="molecule type" value="Genomic_DNA"/>
</dbReference>
<feature type="region of interest" description="Disordered" evidence="1">
    <location>
        <begin position="269"/>
        <end position="302"/>
    </location>
</feature>
<name>A0A430PYJ5_SCHBO</name>
<sequence length="415" mass="47122">MLLNFDEHVFIIQPNCFDYSDIDELGGKLSQYWFSIDQSLSNKDSPNHISDSDHLSTNIGSKIRTATGFQVRSRRSATSGLMRTGQSVCETATSSSDNRFAGNFQLKDHLKLERINSDTSLIKRGSKSKDIEETDEKSINDITTNLNLSGKQIENGKFSSTYLECQLMLCNREKYQDYIRILEGLLSSGINKNVNKTKLLFKNYITNYYCLRQIQIEELCDNDRQKTSLESIGIIRHLFVGLHVIAPYTIESARSIGDYWIRLERLLPSSSSSSLSPMPSSSPTLNSIQPSSIKQSNELSTPNSSLLNDEIFIYFDPGMSDALEKRQLWLNAIELAIKLEHHRRRIGYHHQSNTHFHENSDSTGSNKLDLFNKSNDTDSVRSALQRTKLHKSHSYSFDHSKNSSLLIDVAKLLTC</sequence>
<accession>A0A430PYJ5</accession>
<protein>
    <submittedName>
        <fullName evidence="2">Uncharacterized protein</fullName>
    </submittedName>
</protein>
<dbReference type="STRING" id="6184.A0A430PYJ5"/>
<feature type="compositionally biased region" description="Low complexity" evidence="1">
    <location>
        <begin position="269"/>
        <end position="287"/>
    </location>
</feature>
<feature type="compositionally biased region" description="Polar residues" evidence="1">
    <location>
        <begin position="288"/>
        <end position="302"/>
    </location>
</feature>
<gene>
    <name evidence="2" type="ORF">DC041_0004941</name>
</gene>
<keyword evidence="3" id="KW-1185">Reference proteome</keyword>
<evidence type="ECO:0000256" key="1">
    <source>
        <dbReference type="SAM" id="MobiDB-lite"/>
    </source>
</evidence>
<evidence type="ECO:0000313" key="3">
    <source>
        <dbReference type="Proteomes" id="UP000290809"/>
    </source>
</evidence>
<organism evidence="2 3">
    <name type="scientific">Schistosoma bovis</name>
    <name type="common">Blood fluke</name>
    <dbReference type="NCBI Taxonomy" id="6184"/>
    <lineage>
        <taxon>Eukaryota</taxon>
        <taxon>Metazoa</taxon>
        <taxon>Spiralia</taxon>
        <taxon>Lophotrochozoa</taxon>
        <taxon>Platyhelminthes</taxon>
        <taxon>Trematoda</taxon>
        <taxon>Digenea</taxon>
        <taxon>Strigeidida</taxon>
        <taxon>Schistosomatoidea</taxon>
        <taxon>Schistosomatidae</taxon>
        <taxon>Schistosoma</taxon>
    </lineage>
</organism>
<reference evidence="2 3" key="1">
    <citation type="journal article" date="2019" name="PLoS Pathog.">
        <title>Genome sequence of the bovine parasite Schistosoma bovis Tanzania.</title>
        <authorList>
            <person name="Oey H."/>
            <person name="Zakrzewski M."/>
            <person name="Gobert G."/>
            <person name="Gravermann K."/>
            <person name="Stoye J."/>
            <person name="Jones M."/>
            <person name="Mcmanus D."/>
            <person name="Krause L."/>
        </authorList>
    </citation>
    <scope>NUCLEOTIDE SEQUENCE [LARGE SCALE GENOMIC DNA]</scope>
    <source>
        <strain evidence="2 3">TAN1997</strain>
    </source>
</reference>